<organism evidence="1 2">
    <name type="scientific">Nibea albiflora</name>
    <name type="common">Yellow drum</name>
    <name type="synonym">Corvina albiflora</name>
    <dbReference type="NCBI Taxonomy" id="240163"/>
    <lineage>
        <taxon>Eukaryota</taxon>
        <taxon>Metazoa</taxon>
        <taxon>Chordata</taxon>
        <taxon>Craniata</taxon>
        <taxon>Vertebrata</taxon>
        <taxon>Euteleostomi</taxon>
        <taxon>Actinopterygii</taxon>
        <taxon>Neopterygii</taxon>
        <taxon>Teleostei</taxon>
        <taxon>Neoteleostei</taxon>
        <taxon>Acanthomorphata</taxon>
        <taxon>Eupercaria</taxon>
        <taxon>Sciaenidae</taxon>
        <taxon>Nibea</taxon>
    </lineage>
</organism>
<dbReference type="EMBL" id="CM024808">
    <property type="protein sequence ID" value="KAG8006538.1"/>
    <property type="molecule type" value="Genomic_DNA"/>
</dbReference>
<accession>A0ACB7EXX0</accession>
<name>A0ACB7EXX0_NIBAL</name>
<dbReference type="Proteomes" id="UP000805704">
    <property type="component" value="Chromosome 20"/>
</dbReference>
<sequence>MFSVPYDYNLYSNWYAVGIFDKSTECNHDLYHKMYNNNGTSFVRVVFCAEPLPLTLNPSSSGNALFTKTPHAARGAVGVFTYDLHDKSTKESTEKIAVMFSVPYDYNLYSNWYAVGIFDKNTECNYDLYCRMYYNSDNSFVRAGGDTADMDVGQGFDIANGVLGASLSIGSKIATTIPTQRRCTVQLTNESSHYSLCNPRVYMHSGRCSIPFPPRIQPSSTGQALFSKVANTATGSIGIFTYDLHTISTKTSSMKIAVLFQVPFNLQLKSNMYAVGILDISRECNRDLFTEMSKGTNTTFVRGKAKGPSLTHSSQNVTIMATMSNCYEPVMKVHVCDD</sequence>
<evidence type="ECO:0000313" key="1">
    <source>
        <dbReference type="EMBL" id="KAG8006538.1"/>
    </source>
</evidence>
<proteinExistence type="predicted"/>
<reference evidence="1" key="1">
    <citation type="submission" date="2020-04" db="EMBL/GenBank/DDBJ databases">
        <title>A chromosome-scale assembly and high-density genetic map of the yellow drum (Nibea albiflora) genome.</title>
        <authorList>
            <person name="Xu D."/>
            <person name="Zhang W."/>
            <person name="Chen R."/>
            <person name="Tan P."/>
            <person name="Wang L."/>
            <person name="Song H."/>
            <person name="Tian L."/>
            <person name="Zhu Q."/>
            <person name="Wang B."/>
        </authorList>
    </citation>
    <scope>NUCLEOTIDE SEQUENCE</scope>
    <source>
        <strain evidence="1">ZJHYS-2018</strain>
    </source>
</reference>
<protein>
    <submittedName>
        <fullName evidence="1">DELTA-sagatoxin-Srs1a</fullName>
    </submittedName>
</protein>
<evidence type="ECO:0000313" key="2">
    <source>
        <dbReference type="Proteomes" id="UP000805704"/>
    </source>
</evidence>
<keyword evidence="2" id="KW-1185">Reference proteome</keyword>
<gene>
    <name evidence="1" type="ORF">GBF38_015826</name>
</gene>
<comment type="caution">
    <text evidence="1">The sequence shown here is derived from an EMBL/GenBank/DDBJ whole genome shotgun (WGS) entry which is preliminary data.</text>
</comment>